<keyword evidence="1" id="KW-0547">Nucleotide-binding</keyword>
<dbReference type="Gene3D" id="2.40.30.10">
    <property type="entry name" value="Translation factors"/>
    <property type="match status" value="1"/>
</dbReference>
<protein>
    <recommendedName>
        <fullName evidence="3">GTP-eEF1A C-terminal domain-containing protein</fullName>
    </recommendedName>
</protein>
<name>A0A815BBX6_9BILA</name>
<feature type="domain" description="GTP-eEF1A C-terminal" evidence="3">
    <location>
        <begin position="4"/>
        <end position="106"/>
    </location>
</feature>
<evidence type="ECO:0000313" key="5">
    <source>
        <dbReference type="Proteomes" id="UP000663882"/>
    </source>
</evidence>
<accession>A0A815BBX6</accession>
<dbReference type="AlphaFoldDB" id="A0A815BBX6"/>
<dbReference type="GO" id="GO:0005525">
    <property type="term" value="F:GTP binding"/>
    <property type="evidence" value="ECO:0007669"/>
    <property type="project" value="UniProtKB-KW"/>
</dbReference>
<dbReference type="PANTHER" id="PTHR23115">
    <property type="entry name" value="TRANSLATION FACTOR"/>
    <property type="match status" value="1"/>
</dbReference>
<evidence type="ECO:0000259" key="3">
    <source>
        <dbReference type="Pfam" id="PF22594"/>
    </source>
</evidence>
<dbReference type="InterPro" id="IPR009001">
    <property type="entry name" value="Transl_elong_EF1A/Init_IF2_C"/>
</dbReference>
<gene>
    <name evidence="4" type="ORF">RFH988_LOCUS28155</name>
</gene>
<keyword evidence="2" id="KW-0342">GTP-binding</keyword>
<sequence>IGRKFDAQVGIIEHKSIICYGYSSVLRIHEAVAKVQCKQILELIDYQTGERTQENPRYIKQGQVSVARFELLRTEKFICIELFARFRRLGRFTLHDDGQTVAIGNILNIIA</sequence>
<organism evidence="4 5">
    <name type="scientific">Rotaria sordida</name>
    <dbReference type="NCBI Taxonomy" id="392033"/>
    <lineage>
        <taxon>Eukaryota</taxon>
        <taxon>Metazoa</taxon>
        <taxon>Spiralia</taxon>
        <taxon>Gnathifera</taxon>
        <taxon>Rotifera</taxon>
        <taxon>Eurotatoria</taxon>
        <taxon>Bdelloidea</taxon>
        <taxon>Philodinida</taxon>
        <taxon>Philodinidae</taxon>
        <taxon>Rotaria</taxon>
    </lineage>
</organism>
<dbReference type="InterPro" id="IPR054696">
    <property type="entry name" value="GTP-eEF1A_C"/>
</dbReference>
<evidence type="ECO:0000313" key="4">
    <source>
        <dbReference type="EMBL" id="CAF1270334.1"/>
    </source>
</evidence>
<evidence type="ECO:0000256" key="1">
    <source>
        <dbReference type="ARBA" id="ARBA00022741"/>
    </source>
</evidence>
<feature type="non-terminal residue" evidence="4">
    <location>
        <position position="1"/>
    </location>
</feature>
<dbReference type="SUPFAM" id="SSF50465">
    <property type="entry name" value="EF-Tu/eEF-1alpha/eIF2-gamma C-terminal domain"/>
    <property type="match status" value="1"/>
</dbReference>
<dbReference type="EMBL" id="CAJNOO010002462">
    <property type="protein sequence ID" value="CAF1270334.1"/>
    <property type="molecule type" value="Genomic_DNA"/>
</dbReference>
<evidence type="ECO:0000256" key="2">
    <source>
        <dbReference type="ARBA" id="ARBA00023134"/>
    </source>
</evidence>
<dbReference type="Pfam" id="PF22594">
    <property type="entry name" value="GTP-eEF1A_C"/>
    <property type="match status" value="1"/>
</dbReference>
<dbReference type="InterPro" id="IPR050100">
    <property type="entry name" value="TRAFAC_GTPase_members"/>
</dbReference>
<reference evidence="4" key="1">
    <citation type="submission" date="2021-02" db="EMBL/GenBank/DDBJ databases">
        <authorList>
            <person name="Nowell W R."/>
        </authorList>
    </citation>
    <scope>NUCLEOTIDE SEQUENCE</scope>
</reference>
<dbReference type="Proteomes" id="UP000663882">
    <property type="component" value="Unassembled WGS sequence"/>
</dbReference>
<comment type="caution">
    <text evidence="4">The sequence shown here is derived from an EMBL/GenBank/DDBJ whole genome shotgun (WGS) entry which is preliminary data.</text>
</comment>
<dbReference type="OrthoDB" id="342024at2759"/>
<proteinExistence type="predicted"/>